<dbReference type="PANTHER" id="PTHR31286:SF99">
    <property type="entry name" value="DUF4283 DOMAIN-CONTAINING PROTEIN"/>
    <property type="match status" value="1"/>
</dbReference>
<evidence type="ECO:0000259" key="2">
    <source>
        <dbReference type="PROSITE" id="PS50158"/>
    </source>
</evidence>
<comment type="caution">
    <text evidence="3">The sequence shown here is derived from an EMBL/GenBank/DDBJ whole genome shotgun (WGS) entry which is preliminary data.</text>
</comment>
<evidence type="ECO:0000313" key="4">
    <source>
        <dbReference type="Proteomes" id="UP001174677"/>
    </source>
</evidence>
<evidence type="ECO:0000313" key="3">
    <source>
        <dbReference type="EMBL" id="KAJ9182323.1"/>
    </source>
</evidence>
<keyword evidence="1" id="KW-0479">Metal-binding</keyword>
<accession>A0ABQ9MSF2</accession>
<dbReference type="Proteomes" id="UP001174677">
    <property type="component" value="Chromosome 4"/>
</dbReference>
<proteinExistence type="predicted"/>
<reference evidence="3" key="1">
    <citation type="journal article" date="2023" name="Plant Biotechnol. J.">
        <title>Chromosome-level wild Hevea brasiliensis genome provides new tools for genomic-assisted breeding and valuable loci to elevate rubber yield.</title>
        <authorList>
            <person name="Cheng H."/>
            <person name="Song X."/>
            <person name="Hu Y."/>
            <person name="Wu T."/>
            <person name="Yang Q."/>
            <person name="An Z."/>
            <person name="Feng S."/>
            <person name="Deng Z."/>
            <person name="Wu W."/>
            <person name="Zeng X."/>
            <person name="Tu M."/>
            <person name="Wang X."/>
            <person name="Huang H."/>
        </authorList>
    </citation>
    <scope>NUCLEOTIDE SEQUENCE</scope>
    <source>
        <strain evidence="3">MT/VB/25A 57/8</strain>
    </source>
</reference>
<protein>
    <recommendedName>
        <fullName evidence="2">CCHC-type domain-containing protein</fullName>
    </recommendedName>
</protein>
<dbReference type="InterPro" id="IPR001878">
    <property type="entry name" value="Znf_CCHC"/>
</dbReference>
<name>A0ABQ9MSF2_HEVBR</name>
<dbReference type="InterPro" id="IPR036691">
    <property type="entry name" value="Endo/exonu/phosph_ase_sf"/>
</dbReference>
<dbReference type="EMBL" id="JARPOI010000004">
    <property type="protein sequence ID" value="KAJ9182323.1"/>
    <property type="molecule type" value="Genomic_DNA"/>
</dbReference>
<dbReference type="PANTHER" id="PTHR31286">
    <property type="entry name" value="GLYCINE-RICH CELL WALL STRUCTURAL PROTEIN 1.8-LIKE"/>
    <property type="match status" value="1"/>
</dbReference>
<dbReference type="Gene3D" id="3.60.10.10">
    <property type="entry name" value="Endonuclease/exonuclease/phosphatase"/>
    <property type="match status" value="1"/>
</dbReference>
<dbReference type="InterPro" id="IPR025558">
    <property type="entry name" value="DUF4283"/>
</dbReference>
<dbReference type="InterPro" id="IPR040256">
    <property type="entry name" value="At4g02000-like"/>
</dbReference>
<dbReference type="Pfam" id="PF03372">
    <property type="entry name" value="Exo_endo_phos"/>
    <property type="match status" value="1"/>
</dbReference>
<keyword evidence="4" id="KW-1185">Reference proteome</keyword>
<gene>
    <name evidence="3" type="ORF">P3X46_006327</name>
</gene>
<sequence>MDLDLVADAEEIELRESDVIVKREGRVPKVNISQNLESLLPKQWDKAVVVRVLGTRVGYKALCNCIQALWNPNGMKVLELGNEFFLVRFNDVLDFHKAILDGPWTVFGNYLMVKPWTTEFDITQTEVGMAMVWIRLPVLRAIGEVIGKVVKIDYNTKDLLRGRFVRLAVSVDLRLPLLSKFMLNGKEQLIEYESLPDICYECGRYGHRTAICPHKQSGNRGFHKEGGAVGKSGSRFDISAEVQESEGRGGEKNDSGRLHVLRPVQKRDGNDSVEVLENHKQYIHFSVFEMNRKIMVITAVYAHPVASKRACLWQELERLRAYTLEPWFIASDFNAILRMSERKGCARNRAGVYRVFQDWFENFGLLNLGFKGIRFTWKRGNLQERLDRALCNVVWRQEFPEVMVKHLARYQSDHCPLLVQLNSGAVGERQFKPFHFQVGWISHEGFVKFVWNKTIFGNIFVRKRKLLNRLEGIQRAMERRCTASLLEIEQKVKKELEMVLWQEEVLWFQKSHKEWIQGGDRNTAYFHMKTVCRRRRNRVEMLKNGDGVWVED</sequence>
<dbReference type="Pfam" id="PF14111">
    <property type="entry name" value="DUF4283"/>
    <property type="match status" value="1"/>
</dbReference>
<evidence type="ECO:0000256" key="1">
    <source>
        <dbReference type="PROSITE-ProRule" id="PRU00047"/>
    </source>
</evidence>
<keyword evidence="1" id="KW-0862">Zinc</keyword>
<dbReference type="SUPFAM" id="SSF56219">
    <property type="entry name" value="DNase I-like"/>
    <property type="match status" value="1"/>
</dbReference>
<dbReference type="PROSITE" id="PS50158">
    <property type="entry name" value="ZF_CCHC"/>
    <property type="match status" value="1"/>
</dbReference>
<dbReference type="InterPro" id="IPR005135">
    <property type="entry name" value="Endo/exonuclease/phosphatase"/>
</dbReference>
<organism evidence="3 4">
    <name type="scientific">Hevea brasiliensis</name>
    <name type="common">Para rubber tree</name>
    <name type="synonym">Siphonia brasiliensis</name>
    <dbReference type="NCBI Taxonomy" id="3981"/>
    <lineage>
        <taxon>Eukaryota</taxon>
        <taxon>Viridiplantae</taxon>
        <taxon>Streptophyta</taxon>
        <taxon>Embryophyta</taxon>
        <taxon>Tracheophyta</taxon>
        <taxon>Spermatophyta</taxon>
        <taxon>Magnoliopsida</taxon>
        <taxon>eudicotyledons</taxon>
        <taxon>Gunneridae</taxon>
        <taxon>Pentapetalae</taxon>
        <taxon>rosids</taxon>
        <taxon>fabids</taxon>
        <taxon>Malpighiales</taxon>
        <taxon>Euphorbiaceae</taxon>
        <taxon>Crotonoideae</taxon>
        <taxon>Micrandreae</taxon>
        <taxon>Hevea</taxon>
    </lineage>
</organism>
<feature type="domain" description="CCHC-type" evidence="2">
    <location>
        <begin position="199"/>
        <end position="213"/>
    </location>
</feature>
<keyword evidence="1" id="KW-0863">Zinc-finger</keyword>